<keyword evidence="1" id="KW-0472">Membrane</keyword>
<dbReference type="AlphaFoldDB" id="A0A9W7CJD7"/>
<organism evidence="2 3">
    <name type="scientific">Triparma laevis f. longispina</name>
    <dbReference type="NCBI Taxonomy" id="1714387"/>
    <lineage>
        <taxon>Eukaryota</taxon>
        <taxon>Sar</taxon>
        <taxon>Stramenopiles</taxon>
        <taxon>Ochrophyta</taxon>
        <taxon>Bolidophyceae</taxon>
        <taxon>Parmales</taxon>
        <taxon>Triparmaceae</taxon>
        <taxon>Triparma</taxon>
    </lineage>
</organism>
<evidence type="ECO:0000313" key="2">
    <source>
        <dbReference type="EMBL" id="GMI07251.1"/>
    </source>
</evidence>
<keyword evidence="3" id="KW-1185">Reference proteome</keyword>
<evidence type="ECO:0000256" key="1">
    <source>
        <dbReference type="SAM" id="Phobius"/>
    </source>
</evidence>
<accession>A0A9W7CJD7</accession>
<feature type="transmembrane region" description="Helical" evidence="1">
    <location>
        <begin position="64"/>
        <end position="91"/>
    </location>
</feature>
<feature type="transmembrane region" description="Helical" evidence="1">
    <location>
        <begin position="103"/>
        <end position="129"/>
    </location>
</feature>
<dbReference type="Proteomes" id="UP001165122">
    <property type="component" value="Unassembled WGS sequence"/>
</dbReference>
<proteinExistence type="predicted"/>
<sequence length="169" mass="18822">MLASMTAAGCSFQSCSSIPSLPTFMLTFVIYKFVNDLITLWYNLPTSPAEKAKLAAESPKNKTIVDVTGMLQLPFLGVAAWGFSMVVPYWFSGGPDECDTVLFFTAIICLGIPVVVVSGIFLHFVGATVRRKACGGERRKGKVGMSRWWRQSWCRRRSGEGRVRRRQSR</sequence>
<keyword evidence="1" id="KW-1133">Transmembrane helix</keyword>
<keyword evidence="1" id="KW-0812">Transmembrane</keyword>
<protein>
    <submittedName>
        <fullName evidence="2">Uncharacterized protein</fullName>
    </submittedName>
</protein>
<name>A0A9W7CJD7_9STRA</name>
<dbReference type="EMBL" id="BRXW01000110">
    <property type="protein sequence ID" value="GMI07251.1"/>
    <property type="molecule type" value="Genomic_DNA"/>
</dbReference>
<comment type="caution">
    <text evidence="2">The sequence shown here is derived from an EMBL/GenBank/DDBJ whole genome shotgun (WGS) entry which is preliminary data.</text>
</comment>
<gene>
    <name evidence="2" type="ORF">TrLO_g6084</name>
</gene>
<reference evidence="3" key="1">
    <citation type="journal article" date="2023" name="Commun. Biol.">
        <title>Genome analysis of Parmales, the sister group of diatoms, reveals the evolutionary specialization of diatoms from phago-mixotrophs to photoautotrophs.</title>
        <authorList>
            <person name="Ban H."/>
            <person name="Sato S."/>
            <person name="Yoshikawa S."/>
            <person name="Yamada K."/>
            <person name="Nakamura Y."/>
            <person name="Ichinomiya M."/>
            <person name="Sato N."/>
            <person name="Blanc-Mathieu R."/>
            <person name="Endo H."/>
            <person name="Kuwata A."/>
            <person name="Ogata H."/>
        </authorList>
    </citation>
    <scope>NUCLEOTIDE SEQUENCE [LARGE SCALE GENOMIC DNA]</scope>
    <source>
        <strain evidence="3">NIES 3700</strain>
    </source>
</reference>
<evidence type="ECO:0000313" key="3">
    <source>
        <dbReference type="Proteomes" id="UP001165122"/>
    </source>
</evidence>